<keyword evidence="5" id="KW-0597">Phosphoprotein</keyword>
<keyword evidence="9 17" id="KW-0418">Kinase</keyword>
<dbReference type="InterPro" id="IPR050398">
    <property type="entry name" value="HssS/ArlS-like"/>
</dbReference>
<feature type="transmembrane region" description="Helical" evidence="14">
    <location>
        <begin position="361"/>
        <end position="384"/>
    </location>
</feature>
<dbReference type="SUPFAM" id="SSF55874">
    <property type="entry name" value="ATPase domain of HSP90 chaperone/DNA topoisomerase II/histidine kinase"/>
    <property type="match status" value="1"/>
</dbReference>
<dbReference type="RefSeq" id="WP_345333027.1">
    <property type="nucleotide sequence ID" value="NZ_BAABJI010000004.1"/>
</dbReference>
<evidence type="ECO:0000256" key="7">
    <source>
        <dbReference type="ARBA" id="ARBA00022692"/>
    </source>
</evidence>
<feature type="transmembrane region" description="Helical" evidence="14">
    <location>
        <begin position="944"/>
        <end position="964"/>
    </location>
</feature>
<dbReference type="InterPro" id="IPR003594">
    <property type="entry name" value="HATPase_dom"/>
</dbReference>
<evidence type="ECO:0000256" key="5">
    <source>
        <dbReference type="ARBA" id="ARBA00022553"/>
    </source>
</evidence>
<dbReference type="SMART" id="SM00387">
    <property type="entry name" value="HATPase_c"/>
    <property type="match status" value="1"/>
</dbReference>
<comment type="catalytic activity">
    <reaction evidence="1">
        <text>ATP + protein L-histidine = ADP + protein N-phospho-L-histidine.</text>
        <dbReference type="EC" id="2.7.13.3"/>
    </reaction>
</comment>
<evidence type="ECO:0000256" key="6">
    <source>
        <dbReference type="ARBA" id="ARBA00022679"/>
    </source>
</evidence>
<dbReference type="SMART" id="SM00388">
    <property type="entry name" value="HisKA"/>
    <property type="match status" value="1"/>
</dbReference>
<reference evidence="18" key="1">
    <citation type="journal article" date="2019" name="Int. J. Syst. Evol. Microbiol.">
        <title>The Global Catalogue of Microorganisms (GCM) 10K type strain sequencing project: providing services to taxonomists for standard genome sequencing and annotation.</title>
        <authorList>
            <consortium name="The Broad Institute Genomics Platform"/>
            <consortium name="The Broad Institute Genome Sequencing Center for Infectious Disease"/>
            <person name="Wu L."/>
            <person name="Ma J."/>
        </authorList>
    </citation>
    <scope>NUCLEOTIDE SEQUENCE [LARGE SCALE GENOMIC DNA]</scope>
    <source>
        <strain evidence="18">JCM 18283</strain>
    </source>
</reference>
<dbReference type="InterPro" id="IPR036890">
    <property type="entry name" value="HATPase_C_sf"/>
</dbReference>
<comment type="subcellular location">
    <subcellularLocation>
        <location evidence="2">Cell membrane</location>
        <topology evidence="2">Multi-pass membrane protein</topology>
    </subcellularLocation>
</comment>
<evidence type="ECO:0000256" key="13">
    <source>
        <dbReference type="ARBA" id="ARBA00023136"/>
    </source>
</evidence>
<feature type="transmembrane region" description="Helical" evidence="14">
    <location>
        <begin position="241"/>
        <end position="264"/>
    </location>
</feature>
<dbReference type="InterPro" id="IPR003660">
    <property type="entry name" value="HAMP_dom"/>
</dbReference>
<keyword evidence="10" id="KW-0067">ATP-binding</keyword>
<dbReference type="Pfam" id="PF02518">
    <property type="entry name" value="HATPase_c"/>
    <property type="match status" value="1"/>
</dbReference>
<evidence type="ECO:0000256" key="12">
    <source>
        <dbReference type="ARBA" id="ARBA00023012"/>
    </source>
</evidence>
<evidence type="ECO:0000313" key="18">
    <source>
        <dbReference type="Proteomes" id="UP001501436"/>
    </source>
</evidence>
<dbReference type="InterPro" id="IPR004358">
    <property type="entry name" value="Sig_transdc_His_kin-like_C"/>
</dbReference>
<dbReference type="Pfam" id="PF00512">
    <property type="entry name" value="HisKA"/>
    <property type="match status" value="1"/>
</dbReference>
<gene>
    <name evidence="17" type="ORF">GCM10023313_33540</name>
</gene>
<evidence type="ECO:0000313" key="17">
    <source>
        <dbReference type="EMBL" id="GAA4926376.1"/>
    </source>
</evidence>
<feature type="transmembrane region" description="Helical" evidence="14">
    <location>
        <begin position="774"/>
        <end position="797"/>
    </location>
</feature>
<dbReference type="GO" id="GO:0016301">
    <property type="term" value="F:kinase activity"/>
    <property type="evidence" value="ECO:0007669"/>
    <property type="project" value="UniProtKB-KW"/>
</dbReference>
<organism evidence="17 18">
    <name type="scientific">Mucilaginibacter defluvii</name>
    <dbReference type="NCBI Taxonomy" id="1196019"/>
    <lineage>
        <taxon>Bacteria</taxon>
        <taxon>Pseudomonadati</taxon>
        <taxon>Bacteroidota</taxon>
        <taxon>Sphingobacteriia</taxon>
        <taxon>Sphingobacteriales</taxon>
        <taxon>Sphingobacteriaceae</taxon>
        <taxon>Mucilaginibacter</taxon>
    </lineage>
</organism>
<dbReference type="InterPro" id="IPR005467">
    <property type="entry name" value="His_kinase_dom"/>
</dbReference>
<feature type="transmembrane region" description="Helical" evidence="14">
    <location>
        <begin position="320"/>
        <end position="341"/>
    </location>
</feature>
<sequence>MSYRVKIRLLLALLTVSLFITAVILPNSYTPGRTLEQTARILEDNIHEREHFIEEILNDSVKFNELRQLRKNDQLALKLIKDYTVKNHIWFITLDSGSLSFWSGVKVLPPNPGRIKPGRSFIKQPNGYYEAVRKDDGAFSAIFLFPIKQNYAFQNNYLRNGFTKDLLKDDDDIVDLADFTDRQFYPVHSVSGQYLFGVKLKNDAVNSRYFYSELTVWFFAFLVLCLLVNDLCLQLARRGKALLSIVLLVCFISALRFVNLFYRWPDFTFKLDLFNPSHYASNALFPSLGDFCINILFTTWLAAFIYVNRNYLLNNIRSRAGSYAVLLGCSAFIVGISAWLLELFKGLIINSNINFDVTNVLNLSGLSVVGLGVLCFAFLIFYLINDAFAAICIKLPISNAHKAFVFLMVIVTATAVYTWINSFNVFFLLMGVMVFIRAYDYRFADGRLSAVPLLIMVFVGAIISSLELNTFQSIKEIGQRKLLIKKLLVPDDANVNESLGKLEKRILKDTEVTGAFGKPGQDAALKTRLQKLYFDGTLSRYELNIHQFDNNEQPLGTDTSYSLSVFKDLVMYSSFKVSNYFYRENESFGSQNYFAVMPVSDQGVRKGCIVIELRSKKLNNPRAFPELLVEGVNNQSDEFKNYSYAFYTDGRLVTQSGNYVYDVVNKTFDAPVTTYRFVTTNSIYPEWYRTFSRHNHLVFKQSKRNVIVVSRSENSLFFGVTALTFFFVLLLLFSLLVVLIRWLWLRIRILYVSDNRIKWGFRINFDKILYKTRIQFSMILAVVFTLIIVGFITFLFISTQYNSQQEEMIRGKIARITEAFEKGQFNKYIDNINKEKLTDFDELANTYSADLTLFNLQGIPLISTQPKIYEYGLHVKRMNARAFIYMNRFQKSEYVNDEQIGDLNYKSVYAPLKNNKQETVAYLQLPYFSNEVDYKTQVGALLNAMINVYALVFIAIGLLAVIIARQITAPLNFIQNSLSRIIYGKKNEPIRWDRDDEIGALVKEYNKMIAALENSAQKLAQSERESAWREMAKQVAHEIKNPLTPLKLGLQLLDKSWKDKDPKFDQKFERFSKSFVEQIESLSSIASEFSAFAKMPDTKMVKLNLFEVLNQAVIIFKQMDNLTINYQALEHPFIINADRDQLLRCFNNLLKNAIEATPPDRNGVIDLNYLITSKNILLSIKDNGNGIPENMREKIFEPNFTTKSSGTGLGLAFIKNSIENAGGKVWFETELNVGTTFYLSLPSADDVQ</sequence>
<feature type="domain" description="HAMP" evidence="16">
    <location>
        <begin position="965"/>
        <end position="1017"/>
    </location>
</feature>
<keyword evidence="13 14" id="KW-0472">Membrane</keyword>
<dbReference type="PROSITE" id="PS50109">
    <property type="entry name" value="HIS_KIN"/>
    <property type="match status" value="1"/>
</dbReference>
<feature type="transmembrane region" description="Helical" evidence="14">
    <location>
        <begin position="716"/>
        <end position="744"/>
    </location>
</feature>
<dbReference type="PROSITE" id="PS50885">
    <property type="entry name" value="HAMP"/>
    <property type="match status" value="1"/>
</dbReference>
<dbReference type="EC" id="2.7.13.3" evidence="3"/>
<dbReference type="SUPFAM" id="SSF158472">
    <property type="entry name" value="HAMP domain-like"/>
    <property type="match status" value="1"/>
</dbReference>
<dbReference type="PANTHER" id="PTHR45528">
    <property type="entry name" value="SENSOR HISTIDINE KINASE CPXA"/>
    <property type="match status" value="1"/>
</dbReference>
<keyword evidence="18" id="KW-1185">Reference proteome</keyword>
<accession>A0ABP9G5Z5</accession>
<dbReference type="InterPro" id="IPR003661">
    <property type="entry name" value="HisK_dim/P_dom"/>
</dbReference>
<dbReference type="InterPro" id="IPR036097">
    <property type="entry name" value="HisK_dim/P_sf"/>
</dbReference>
<keyword evidence="8" id="KW-0547">Nucleotide-binding</keyword>
<feature type="transmembrane region" description="Helical" evidence="14">
    <location>
        <begin position="404"/>
        <end position="436"/>
    </location>
</feature>
<dbReference type="CDD" id="cd00082">
    <property type="entry name" value="HisKA"/>
    <property type="match status" value="1"/>
</dbReference>
<dbReference type="Gene3D" id="3.30.565.10">
    <property type="entry name" value="Histidine kinase-like ATPase, C-terminal domain"/>
    <property type="match status" value="1"/>
</dbReference>
<dbReference type="Gene3D" id="6.10.340.10">
    <property type="match status" value="1"/>
</dbReference>
<dbReference type="Gene3D" id="1.10.287.130">
    <property type="match status" value="1"/>
</dbReference>
<protein>
    <recommendedName>
        <fullName evidence="3">histidine kinase</fullName>
        <ecNumber evidence="3">2.7.13.3</ecNumber>
    </recommendedName>
</protein>
<evidence type="ECO:0000256" key="9">
    <source>
        <dbReference type="ARBA" id="ARBA00022777"/>
    </source>
</evidence>
<evidence type="ECO:0000256" key="14">
    <source>
        <dbReference type="SAM" id="Phobius"/>
    </source>
</evidence>
<evidence type="ECO:0000256" key="10">
    <source>
        <dbReference type="ARBA" id="ARBA00022840"/>
    </source>
</evidence>
<evidence type="ECO:0000256" key="3">
    <source>
        <dbReference type="ARBA" id="ARBA00012438"/>
    </source>
</evidence>
<evidence type="ECO:0000256" key="11">
    <source>
        <dbReference type="ARBA" id="ARBA00022989"/>
    </source>
</evidence>
<evidence type="ECO:0000256" key="1">
    <source>
        <dbReference type="ARBA" id="ARBA00000085"/>
    </source>
</evidence>
<dbReference type="PANTHER" id="PTHR45528:SF1">
    <property type="entry name" value="SENSOR HISTIDINE KINASE CPXA"/>
    <property type="match status" value="1"/>
</dbReference>
<feature type="transmembrane region" description="Helical" evidence="14">
    <location>
        <begin position="448"/>
        <end position="471"/>
    </location>
</feature>
<feature type="transmembrane region" description="Helical" evidence="14">
    <location>
        <begin position="209"/>
        <end position="229"/>
    </location>
</feature>
<dbReference type="EMBL" id="BAABJI010000004">
    <property type="protein sequence ID" value="GAA4926376.1"/>
    <property type="molecule type" value="Genomic_DNA"/>
</dbReference>
<dbReference type="Proteomes" id="UP001501436">
    <property type="component" value="Unassembled WGS sequence"/>
</dbReference>
<evidence type="ECO:0000256" key="2">
    <source>
        <dbReference type="ARBA" id="ARBA00004651"/>
    </source>
</evidence>
<dbReference type="CDD" id="cd00075">
    <property type="entry name" value="HATPase"/>
    <property type="match status" value="1"/>
</dbReference>
<evidence type="ECO:0000259" key="16">
    <source>
        <dbReference type="PROSITE" id="PS50885"/>
    </source>
</evidence>
<evidence type="ECO:0000256" key="4">
    <source>
        <dbReference type="ARBA" id="ARBA00022475"/>
    </source>
</evidence>
<evidence type="ECO:0000259" key="15">
    <source>
        <dbReference type="PROSITE" id="PS50109"/>
    </source>
</evidence>
<keyword evidence="6" id="KW-0808">Transferase</keyword>
<dbReference type="PRINTS" id="PR00344">
    <property type="entry name" value="BCTRLSENSOR"/>
</dbReference>
<proteinExistence type="predicted"/>
<comment type="caution">
    <text evidence="17">The sequence shown here is derived from an EMBL/GenBank/DDBJ whole genome shotgun (WGS) entry which is preliminary data.</text>
</comment>
<feature type="transmembrane region" description="Helical" evidence="14">
    <location>
        <begin position="284"/>
        <end position="308"/>
    </location>
</feature>
<name>A0ABP9G5Z5_9SPHI</name>
<keyword evidence="11 14" id="KW-1133">Transmembrane helix</keyword>
<keyword evidence="7 14" id="KW-0812">Transmembrane</keyword>
<feature type="domain" description="Histidine kinase" evidence="15">
    <location>
        <begin position="1034"/>
        <end position="1245"/>
    </location>
</feature>
<keyword evidence="12" id="KW-0902">Two-component regulatory system</keyword>
<keyword evidence="4" id="KW-1003">Cell membrane</keyword>
<dbReference type="SUPFAM" id="SSF47384">
    <property type="entry name" value="Homodimeric domain of signal transducing histidine kinase"/>
    <property type="match status" value="1"/>
</dbReference>
<evidence type="ECO:0000256" key="8">
    <source>
        <dbReference type="ARBA" id="ARBA00022741"/>
    </source>
</evidence>